<proteinExistence type="inferred from homology"/>
<keyword evidence="11" id="KW-0012">Acyltransferase</keyword>
<sequence>MEISTLTIHSEKRYPQILTQQALQFLEALHGQFESMRSGLLLERASRAILYHSGVLPSKDPSTAALRNAPWQCAAAPKDLRDRRVEITGPVERKMVINALSSGANCFMADFEDSNSPTWSNCMEGQENLKGAVAGNLSYTSPEGKHYALGENTATLLVRPRGLHLEERHLRVGGKPLSASLVDFGLFFFHNAKALIEKGSGPYFYLPKLEHYLEARWWNKVFEFAQNYLSIPQGTIKATVLIETLPAVYCLDEILYELRYHSAGLNCGRWDYIFSWLKVLGRRPESLLPDRSQITMDTPMMKAYTQKVVEVCHRRGVHAMGGMAAQIPIKEDREKNALAMEKVRKDKLREVLDGHDGTWVAHPGLVSLAKEVFDTHMPGPNQIDKKLKSDMMGMQALLTPPNGSISEQGARTNINISLLYLESWLEGRGAAALYHLMEDAATAEISRMQIWQWLYHGATTKEGVRIDRNQVEKWIALEFESLAALRQPPQNLKTLTTARSLLESLVFDEVPPEFLTLRAYKLLK</sequence>
<dbReference type="Proteomes" id="UP000694480">
    <property type="component" value="Unassembled WGS sequence"/>
</dbReference>
<dbReference type="NCBIfam" id="TIGR01344">
    <property type="entry name" value="malate_syn_A"/>
    <property type="match status" value="1"/>
</dbReference>
<dbReference type="CDD" id="cd00727">
    <property type="entry name" value="malate_synt_A"/>
    <property type="match status" value="1"/>
</dbReference>
<dbReference type="EMBL" id="JADKYY010000005">
    <property type="protein sequence ID" value="MBF5027269.1"/>
    <property type="molecule type" value="Genomic_DNA"/>
</dbReference>
<evidence type="ECO:0000256" key="6">
    <source>
        <dbReference type="ARBA" id="ARBA00047918"/>
    </source>
</evidence>
<evidence type="ECO:0000313" key="12">
    <source>
        <dbReference type="Proteomes" id="UP000694480"/>
    </source>
</evidence>
<dbReference type="GO" id="GO:0004474">
    <property type="term" value="F:malate synthase activity"/>
    <property type="evidence" value="ECO:0007669"/>
    <property type="project" value="UniProtKB-EC"/>
</dbReference>
<dbReference type="FunFam" id="1.20.1220.12:FF:000001">
    <property type="entry name" value="Malate synthase"/>
    <property type="match status" value="1"/>
</dbReference>
<evidence type="ECO:0000256" key="4">
    <source>
        <dbReference type="ARBA" id="ARBA00022532"/>
    </source>
</evidence>
<dbReference type="Pfam" id="PF01274">
    <property type="entry name" value="MS_TIM-barrel"/>
    <property type="match status" value="1"/>
</dbReference>
<protein>
    <recommendedName>
        <fullName evidence="2">malate synthase</fullName>
        <ecNumber evidence="2">2.3.3.9</ecNumber>
    </recommendedName>
</protein>
<organism evidence="11 12">
    <name type="scientific">Planobacterium oryzisoli</name>
    <dbReference type="NCBI Taxonomy" id="2771435"/>
    <lineage>
        <taxon>Bacteria</taxon>
        <taxon>Pseudomonadati</taxon>
        <taxon>Bacteroidota</taxon>
        <taxon>Flavobacteriia</taxon>
        <taxon>Flavobacteriales</taxon>
        <taxon>Weeksellaceae</taxon>
        <taxon>Chryseobacterium group</taxon>
        <taxon>Chryseobacterium</taxon>
    </lineage>
</organism>
<dbReference type="Gene3D" id="3.20.20.360">
    <property type="entry name" value="Malate synthase, domain 3"/>
    <property type="match status" value="1"/>
</dbReference>
<evidence type="ECO:0000256" key="1">
    <source>
        <dbReference type="ARBA" id="ARBA00006394"/>
    </source>
</evidence>
<reference evidence="11" key="1">
    <citation type="submission" date="2020-11" db="EMBL/GenBank/DDBJ databases">
        <title>Genome seq and assembly of Planobacterium sp.</title>
        <authorList>
            <person name="Chhetri G."/>
        </authorList>
    </citation>
    <scope>NUCLEOTIDE SEQUENCE</scope>
    <source>
        <strain evidence="11">GCR5</strain>
    </source>
</reference>
<dbReference type="InterPro" id="IPR046363">
    <property type="entry name" value="MS_N_TIM-barrel_dom"/>
</dbReference>
<dbReference type="InterPro" id="IPR006252">
    <property type="entry name" value="Malate_synthA"/>
</dbReference>
<dbReference type="InterPro" id="IPR001465">
    <property type="entry name" value="Malate_synthase_TIM"/>
</dbReference>
<dbReference type="GO" id="GO:0006097">
    <property type="term" value="P:glyoxylate cycle"/>
    <property type="evidence" value="ECO:0007669"/>
    <property type="project" value="UniProtKB-KW"/>
</dbReference>
<dbReference type="Gene3D" id="1.20.1220.12">
    <property type="entry name" value="Malate synthase, domain III"/>
    <property type="match status" value="1"/>
</dbReference>
<name>A0A930YVQ8_9FLAO</name>
<comment type="catalytic activity">
    <reaction evidence="6">
        <text>glyoxylate + acetyl-CoA + H2O = (S)-malate + CoA + H(+)</text>
        <dbReference type="Rhea" id="RHEA:18181"/>
        <dbReference type="ChEBI" id="CHEBI:15377"/>
        <dbReference type="ChEBI" id="CHEBI:15378"/>
        <dbReference type="ChEBI" id="CHEBI:15589"/>
        <dbReference type="ChEBI" id="CHEBI:36655"/>
        <dbReference type="ChEBI" id="CHEBI:57287"/>
        <dbReference type="ChEBI" id="CHEBI:57288"/>
        <dbReference type="EC" id="2.3.3.9"/>
    </reaction>
</comment>
<accession>A0A930YVQ8</accession>
<dbReference type="InterPro" id="IPR048355">
    <property type="entry name" value="MS_C"/>
</dbReference>
<evidence type="ECO:0000256" key="3">
    <source>
        <dbReference type="ARBA" id="ARBA00022435"/>
    </source>
</evidence>
<feature type="domain" description="Malate synthase N-terminal" evidence="9">
    <location>
        <begin position="12"/>
        <end position="64"/>
    </location>
</feature>
<dbReference type="RefSeq" id="WP_194739199.1">
    <property type="nucleotide sequence ID" value="NZ_JADKYY010000005.1"/>
</dbReference>
<dbReference type="InterPro" id="IPR044856">
    <property type="entry name" value="Malate_synth_C_sf"/>
</dbReference>
<keyword evidence="5 11" id="KW-0808">Transferase</keyword>
<feature type="active site" description="Proton acceptor" evidence="7">
    <location>
        <position position="159"/>
    </location>
</feature>
<dbReference type="PIRSF" id="PIRSF001363">
    <property type="entry name" value="Malate_synth"/>
    <property type="match status" value="1"/>
</dbReference>
<dbReference type="SUPFAM" id="SSF51645">
    <property type="entry name" value="Malate synthase G"/>
    <property type="match status" value="1"/>
</dbReference>
<comment type="similarity">
    <text evidence="1">Belongs to the malate synthase family.</text>
</comment>
<dbReference type="Pfam" id="PF20659">
    <property type="entry name" value="MS_C"/>
    <property type="match status" value="1"/>
</dbReference>
<feature type="domain" description="Malate synthase TIM barrel" evidence="8">
    <location>
        <begin position="155"/>
        <end position="392"/>
    </location>
</feature>
<dbReference type="EC" id="2.3.3.9" evidence="2"/>
<evidence type="ECO:0000256" key="5">
    <source>
        <dbReference type="ARBA" id="ARBA00022679"/>
    </source>
</evidence>
<feature type="active site" description="Proton donor" evidence="7">
    <location>
        <position position="439"/>
    </location>
</feature>
<evidence type="ECO:0000259" key="9">
    <source>
        <dbReference type="Pfam" id="PF20656"/>
    </source>
</evidence>
<dbReference type="PANTHER" id="PTHR42902:SF1">
    <property type="entry name" value="MALATE SYNTHASE 1-RELATED"/>
    <property type="match status" value="1"/>
</dbReference>
<dbReference type="FunFam" id="3.20.20.360:FF:000001">
    <property type="entry name" value="Malate synthase"/>
    <property type="match status" value="1"/>
</dbReference>
<feature type="domain" description="Malate synthase C-terminal" evidence="10">
    <location>
        <begin position="405"/>
        <end position="522"/>
    </location>
</feature>
<dbReference type="GO" id="GO:0005737">
    <property type="term" value="C:cytoplasm"/>
    <property type="evidence" value="ECO:0007669"/>
    <property type="project" value="TreeGrafter"/>
</dbReference>
<gene>
    <name evidence="11" type="primary">aceB</name>
    <name evidence="11" type="ORF">IC612_05600</name>
</gene>
<evidence type="ECO:0000313" key="11">
    <source>
        <dbReference type="EMBL" id="MBF5027269.1"/>
    </source>
</evidence>
<dbReference type="GO" id="GO:0006099">
    <property type="term" value="P:tricarboxylic acid cycle"/>
    <property type="evidence" value="ECO:0007669"/>
    <property type="project" value="UniProtKB-KW"/>
</dbReference>
<comment type="caution">
    <text evidence="11">The sequence shown here is derived from an EMBL/GenBank/DDBJ whole genome shotgun (WGS) entry which is preliminary data.</text>
</comment>
<dbReference type="InterPro" id="IPR048356">
    <property type="entry name" value="MS_N"/>
</dbReference>
<keyword evidence="12" id="KW-1185">Reference proteome</keyword>
<evidence type="ECO:0000259" key="10">
    <source>
        <dbReference type="Pfam" id="PF20659"/>
    </source>
</evidence>
<evidence type="ECO:0000256" key="2">
    <source>
        <dbReference type="ARBA" id="ARBA00012636"/>
    </source>
</evidence>
<dbReference type="InterPro" id="IPR011076">
    <property type="entry name" value="Malate_synth_sf"/>
</dbReference>
<dbReference type="AlphaFoldDB" id="A0A930YVQ8"/>
<evidence type="ECO:0000259" key="8">
    <source>
        <dbReference type="Pfam" id="PF01274"/>
    </source>
</evidence>
<evidence type="ECO:0000256" key="7">
    <source>
        <dbReference type="PIRSR" id="PIRSR001363-1"/>
    </source>
</evidence>
<keyword evidence="4" id="KW-0816">Tricarboxylic acid cycle</keyword>
<dbReference type="Pfam" id="PF20656">
    <property type="entry name" value="MS_N"/>
    <property type="match status" value="1"/>
</dbReference>
<dbReference type="PANTHER" id="PTHR42902">
    <property type="entry name" value="MALATE SYNTHASE"/>
    <property type="match status" value="1"/>
</dbReference>
<keyword evidence="3" id="KW-0329">Glyoxylate bypass</keyword>